<organism evidence="2 3">
    <name type="scientific">Dunaliella salina</name>
    <name type="common">Green alga</name>
    <name type="synonym">Protococcus salinus</name>
    <dbReference type="NCBI Taxonomy" id="3046"/>
    <lineage>
        <taxon>Eukaryota</taxon>
        <taxon>Viridiplantae</taxon>
        <taxon>Chlorophyta</taxon>
        <taxon>core chlorophytes</taxon>
        <taxon>Chlorophyceae</taxon>
        <taxon>CS clade</taxon>
        <taxon>Chlamydomonadales</taxon>
        <taxon>Dunaliellaceae</taxon>
        <taxon>Dunaliella</taxon>
    </lineage>
</organism>
<reference evidence="2" key="1">
    <citation type="submission" date="2017-08" db="EMBL/GenBank/DDBJ databases">
        <authorList>
            <person name="Polle J.E."/>
            <person name="Barry K."/>
            <person name="Cushman J."/>
            <person name="Schmutz J."/>
            <person name="Tran D."/>
            <person name="Hathwaick L.T."/>
            <person name="Yim W.C."/>
            <person name="Jenkins J."/>
            <person name="Mckie-Krisberg Z.M."/>
            <person name="Prochnik S."/>
            <person name="Lindquist E."/>
            <person name="Dockter R.B."/>
            <person name="Adam C."/>
            <person name="Molina H."/>
            <person name="Bunkerborg J."/>
            <person name="Jin E."/>
            <person name="Buchheim M."/>
            <person name="Magnuson J."/>
        </authorList>
    </citation>
    <scope>NUCLEOTIDE SEQUENCE</scope>
    <source>
        <strain evidence="2">CCAP 19/18</strain>
    </source>
</reference>
<proteinExistence type="predicted"/>
<comment type="caution">
    <text evidence="2">The sequence shown here is derived from an EMBL/GenBank/DDBJ whole genome shotgun (WGS) entry which is preliminary data.</text>
</comment>
<evidence type="ECO:0000313" key="3">
    <source>
        <dbReference type="Proteomes" id="UP000815325"/>
    </source>
</evidence>
<protein>
    <submittedName>
        <fullName evidence="2">Uncharacterized protein</fullName>
    </submittedName>
</protein>
<accession>A0ABQ7GWX5</accession>
<feature type="compositionally biased region" description="Low complexity" evidence="1">
    <location>
        <begin position="57"/>
        <end position="79"/>
    </location>
</feature>
<keyword evidence="3" id="KW-1185">Reference proteome</keyword>
<sequence>MMASSLKQPVTNFSAPQRGSASSRAPKMLNSSILTLGNVAACRSVRGSSRQARSLPAAAISTVSQSATQSATSTTDASQPPAPQHAAEHPGTTAWRRSNRRSSRGSTGPPAIEETVHQQDAAARGSTGPPAMEEPAQQQDSAVHGSTADVMASQGNSVQLESRTGDIVTADPLQQQQQQQQQQTEEARLSAALLWCARELAGRYKEVGDTEGEALSYLEEHGVRCVAHYKNNDRRFCFPGCTKPLDKNALVPAIEEQKRAGFAPSSEDEIQLQKRGRKRQSDAAGLRWCAQQLVSHYDGLGDSEEEALAFLEQKGVECALNRDNLRLFRFPGCDQRVGKTRLAEALGLQKKPTEPGREHLAAGLRWCAKQLVSDYQGVGDNQQQAMAFLRDKGVVCSKNSNGLRLFSIPGRTGQVSKDHLAAALGLQKKPELRKREETRQQLQEEGMVWLAEKFCNVYQIGDLEPGKASVEDVLAELRKMGVQCVCVGHYPAMLSKGWIVIRTFRVPGKIERCNAKALAKALRLKLMPGCTGTSTKHSASSSKIHERGMLWLATKILESPKYRHLFGGTNNPQEVSKELANKGVWCSPSRKPSGYFNWRFKVKGRPGKLYYKDALMQELFPEAFHEDGPEMTPHELPFGFHAIGKCG</sequence>
<dbReference type="Proteomes" id="UP000815325">
    <property type="component" value="Unassembled WGS sequence"/>
</dbReference>
<feature type="region of interest" description="Disordered" evidence="1">
    <location>
        <begin position="1"/>
        <end position="26"/>
    </location>
</feature>
<dbReference type="EMBL" id="MU069554">
    <property type="protein sequence ID" value="KAF5839118.1"/>
    <property type="molecule type" value="Genomic_DNA"/>
</dbReference>
<evidence type="ECO:0000313" key="2">
    <source>
        <dbReference type="EMBL" id="KAF5839118.1"/>
    </source>
</evidence>
<feature type="region of interest" description="Disordered" evidence="1">
    <location>
        <begin position="49"/>
        <end position="149"/>
    </location>
</feature>
<evidence type="ECO:0000256" key="1">
    <source>
        <dbReference type="SAM" id="MobiDB-lite"/>
    </source>
</evidence>
<gene>
    <name evidence="2" type="ORF">DUNSADRAFT_1516</name>
</gene>
<name>A0ABQ7GWX5_DUNSA</name>